<comment type="caution">
    <text evidence="1">The sequence shown here is derived from an EMBL/GenBank/DDBJ whole genome shotgun (WGS) entry which is preliminary data.</text>
</comment>
<organism evidence="1 2">
    <name type="scientific">Zingiber officinale</name>
    <name type="common">Ginger</name>
    <name type="synonym">Amomum zingiber</name>
    <dbReference type="NCBI Taxonomy" id="94328"/>
    <lineage>
        <taxon>Eukaryota</taxon>
        <taxon>Viridiplantae</taxon>
        <taxon>Streptophyta</taxon>
        <taxon>Embryophyta</taxon>
        <taxon>Tracheophyta</taxon>
        <taxon>Spermatophyta</taxon>
        <taxon>Magnoliopsida</taxon>
        <taxon>Liliopsida</taxon>
        <taxon>Zingiberales</taxon>
        <taxon>Zingiberaceae</taxon>
        <taxon>Zingiber</taxon>
    </lineage>
</organism>
<dbReference type="EMBL" id="JACMSC010000001">
    <property type="protein sequence ID" value="KAG6537773.1"/>
    <property type="molecule type" value="Genomic_DNA"/>
</dbReference>
<keyword evidence="2" id="KW-1185">Reference proteome</keyword>
<accession>A0A8J5IRT5</accession>
<gene>
    <name evidence="1" type="ORF">ZIOFF_002870</name>
</gene>
<reference evidence="1 2" key="1">
    <citation type="submission" date="2020-08" db="EMBL/GenBank/DDBJ databases">
        <title>Plant Genome Project.</title>
        <authorList>
            <person name="Zhang R.-G."/>
        </authorList>
    </citation>
    <scope>NUCLEOTIDE SEQUENCE [LARGE SCALE GENOMIC DNA]</scope>
    <source>
        <tissue evidence="1">Rhizome</tissue>
    </source>
</reference>
<dbReference type="Proteomes" id="UP000734854">
    <property type="component" value="Unassembled WGS sequence"/>
</dbReference>
<sequence length="118" mass="12754">MEGLWVTLINNVGFVLRNIYSKKSLQDFTHVDGLNLYGCISIYRLAPLPGGHRRGGRTVGGGVPHDVGDGIRPFDLLPGASMAVFQNPVHPLNGLNSANAILGTFLYSYDIANDNKKS</sequence>
<protein>
    <submittedName>
        <fullName evidence="1">Uncharacterized protein</fullName>
    </submittedName>
</protein>
<dbReference type="AlphaFoldDB" id="A0A8J5IRT5"/>
<evidence type="ECO:0000313" key="2">
    <source>
        <dbReference type="Proteomes" id="UP000734854"/>
    </source>
</evidence>
<name>A0A8J5IRT5_ZINOF</name>
<proteinExistence type="predicted"/>
<evidence type="ECO:0000313" key="1">
    <source>
        <dbReference type="EMBL" id="KAG6537773.1"/>
    </source>
</evidence>